<keyword evidence="3" id="KW-0255">Endonuclease</keyword>
<organism evidence="3 4">
    <name type="scientific">Salipiger thiooxidans</name>
    <dbReference type="NCBI Taxonomy" id="282683"/>
    <lineage>
        <taxon>Bacteria</taxon>
        <taxon>Pseudomonadati</taxon>
        <taxon>Pseudomonadota</taxon>
        <taxon>Alphaproteobacteria</taxon>
        <taxon>Rhodobacterales</taxon>
        <taxon>Roseobacteraceae</taxon>
        <taxon>Salipiger</taxon>
    </lineage>
</organism>
<dbReference type="OrthoDB" id="1398885at2"/>
<feature type="region of interest" description="Disordered" evidence="1">
    <location>
        <begin position="19"/>
        <end position="38"/>
    </location>
</feature>
<reference evidence="4" key="1">
    <citation type="submission" date="2016-10" db="EMBL/GenBank/DDBJ databases">
        <authorList>
            <person name="Varghese N."/>
            <person name="Submissions S."/>
        </authorList>
    </citation>
    <scope>NUCLEOTIDE SEQUENCE [LARGE SCALE GENOMIC DNA]</scope>
    <source>
        <strain evidence="4">DSM 10146</strain>
    </source>
</reference>
<dbReference type="InterPro" id="IPR005135">
    <property type="entry name" value="Endo/exonuclease/phosphatase"/>
</dbReference>
<evidence type="ECO:0000259" key="2">
    <source>
        <dbReference type="Pfam" id="PF03372"/>
    </source>
</evidence>
<evidence type="ECO:0000256" key="1">
    <source>
        <dbReference type="SAM" id="MobiDB-lite"/>
    </source>
</evidence>
<dbReference type="GO" id="GO:0004519">
    <property type="term" value="F:endonuclease activity"/>
    <property type="evidence" value="ECO:0007669"/>
    <property type="project" value="UniProtKB-KW"/>
</dbReference>
<name>A0A1G7GNU0_9RHOB</name>
<sequence>MRIASLNLQNLRLLRHGGRAHLHGARDRDEPALPEHDEPDRRLTAGLLAATGADVLALQEVFDAESLDFFHDHYLAPVAGPYRNRLCLPGNDGRGLDVAVMARRDWDDATSHAALLPGDLGFAPPAGIAHDLPIFRRDCLELCFGRLTVFVVHFKAPPPDPALSWKVRRLEAEAVRRLLPSEPGALWLVIGDLNEPREEGPRAVAPLEAVGVDLGLRMPERDRWTYFEPHVGEHHRPDALIASPALAQRYPDVVPRVLHRGLGHEAGPGRGARLSGVGEHRPHASDHAALVVEFLGL</sequence>
<proteinExistence type="predicted"/>
<dbReference type="GO" id="GO:0004527">
    <property type="term" value="F:exonuclease activity"/>
    <property type="evidence" value="ECO:0007669"/>
    <property type="project" value="UniProtKB-KW"/>
</dbReference>
<dbReference type="AlphaFoldDB" id="A0A1G7GNU0"/>
<evidence type="ECO:0000313" key="4">
    <source>
        <dbReference type="Proteomes" id="UP000198994"/>
    </source>
</evidence>
<dbReference type="InterPro" id="IPR036691">
    <property type="entry name" value="Endo/exonu/phosph_ase_sf"/>
</dbReference>
<dbReference type="RefSeq" id="WP_089960580.1">
    <property type="nucleotide sequence ID" value="NZ_FNAV01000009.1"/>
</dbReference>
<dbReference type="Pfam" id="PF03372">
    <property type="entry name" value="Exo_endo_phos"/>
    <property type="match status" value="1"/>
</dbReference>
<dbReference type="STRING" id="282683.SAMN04488105_109115"/>
<dbReference type="SUPFAM" id="SSF56219">
    <property type="entry name" value="DNase I-like"/>
    <property type="match status" value="1"/>
</dbReference>
<dbReference type="Proteomes" id="UP000198994">
    <property type="component" value="Unassembled WGS sequence"/>
</dbReference>
<keyword evidence="3" id="KW-0378">Hydrolase</keyword>
<feature type="region of interest" description="Disordered" evidence="1">
    <location>
        <begin position="262"/>
        <end position="281"/>
    </location>
</feature>
<feature type="compositionally biased region" description="Basic and acidic residues" evidence="1">
    <location>
        <begin position="24"/>
        <end position="38"/>
    </location>
</feature>
<dbReference type="Gene3D" id="3.60.10.10">
    <property type="entry name" value="Endonuclease/exonuclease/phosphatase"/>
    <property type="match status" value="1"/>
</dbReference>
<evidence type="ECO:0000313" key="3">
    <source>
        <dbReference type="EMBL" id="SDE89761.1"/>
    </source>
</evidence>
<gene>
    <name evidence="3" type="ORF">SAMN04488105_109115</name>
</gene>
<keyword evidence="4" id="KW-1185">Reference proteome</keyword>
<feature type="domain" description="Endonuclease/exonuclease/phosphatase" evidence="2">
    <location>
        <begin position="11"/>
        <end position="201"/>
    </location>
</feature>
<keyword evidence="3" id="KW-0540">Nuclease</keyword>
<protein>
    <submittedName>
        <fullName evidence="3">Endonuclease/Exonuclease/phosphatase family protein</fullName>
    </submittedName>
</protein>
<accession>A0A1G7GNU0</accession>
<keyword evidence="3" id="KW-0269">Exonuclease</keyword>
<dbReference type="EMBL" id="FNAV01000009">
    <property type="protein sequence ID" value="SDE89761.1"/>
    <property type="molecule type" value="Genomic_DNA"/>
</dbReference>